<sequence>MDAKITDFKSLSIHIASPEKIMLWSKGEVTKPETINYRTQRPEKDGLFDERIFGPEKDFECYCGKYKRVRYKGIVCDKCGVEVTRSIVRRERMGHIELAAPVSHIWFLRGVPSRVGILLDLPVGDLEKVIYFGGYIITHVDEKAREEILIQLEKEFKSKSKAGGSEKEALKSAMDAAKTEIKGLAPMTVISEIEYHRLSMKYSNVFEAGIGAEALRKICSDINLQKLSKELEVEVATAPAMQKKKVIRRLRLVRSMMHSGVKPEWMFLKTIPVIPPALRPMVQLEGGRHATSDINDLYRRVINRNNRLKKLLEIKAPEVIVRNEKRMLQEAVDALIDNSIKRSQGPAATSQAQKRPLRSLADMLKGKQGRFRQNLLGKRVDYSGRSVIVVGPELKLSQCGLPKHMALELFRPFVINKLIGKNLAHTIRGAGRLIDDLSPEIWECLEEVIQGKCVLLNRAPTLHRLGIQAFFPVLIEGNAIQLHPLVCTAFNADFDGDQMAVHVPLTDEAQKEAQDLMLSSRNLLKPGNGDPVITPTQDIVMGVSYLTRIREGSLGEGKYFASPNEAILAYDFDTVSLQAKIFVRITKTPKYQNVQKEILETSVGRLIFNSVIPRDYPYLNQEMKKKDLERLVSDLIGTFGVEETPPILDRIKSLGYRYATKAGLSWGMDDIKVPTEKYTYINEAKKEAAEIQSQYDNGLLTDRERYEKAITIWSDVKSKVDKLAPAMLDPFGPIHYMVNSGARGNWTQINQLSSMKGLVVNPAGRIIELPILSSFKEGLNVLEYFISTHAARKGTADTALKTAVAGYLTRRLVDVVQDVIVSEPDCKDEEGFEVFKKDYEKLSKSFSFRIFGRVLAKDVIEPDSGKVLFKKGRLLTVADAEKIASFEIPGAFLRSPVTCRSVRGICQLCYGYDLGSDTPIKLGEAVGIVAAQAIGEPGTQLTMRTFHVGGVAGAADITRGLPRVEEVFEMRVPKNQAAISDVHGVVLEIIDSSVPGTRDKLVRILIDKDKDEDKREISEFTVPFGKTILVNQGERVEPGSRVTEGAIEIKELLSVAGAKAVQNYIIYEIQELYTFQGTTINDKHIEVIVRQMFSRVRVKDPGSNAVSVGDIIEKTKLREENMKAKREGRPLTKAVQLVMGITNVALTTESFLSAASFMQTMRVLTNAAIDGKEDRLRGLKENVIIGRLIPAGTGYRKEYLKKLEAGVEAIDE</sequence>
<dbReference type="InterPro" id="IPR007081">
    <property type="entry name" value="RNA_pol_Rpb1_5"/>
</dbReference>
<evidence type="ECO:0000313" key="11">
    <source>
        <dbReference type="Proteomes" id="UP000178114"/>
    </source>
</evidence>
<dbReference type="EC" id="2.7.7.6" evidence="7"/>
<dbReference type="CDD" id="cd01609">
    <property type="entry name" value="RNAP_beta'_N"/>
    <property type="match status" value="1"/>
</dbReference>
<dbReference type="GO" id="GO:0003677">
    <property type="term" value="F:DNA binding"/>
    <property type="evidence" value="ECO:0007669"/>
    <property type="project" value="UniProtKB-UniRule"/>
</dbReference>
<dbReference type="SMART" id="SM00663">
    <property type="entry name" value="RPOLA_N"/>
    <property type="match status" value="1"/>
</dbReference>
<dbReference type="Pfam" id="PF04997">
    <property type="entry name" value="RNA_pol_Rpb1_1"/>
    <property type="match status" value="1"/>
</dbReference>
<evidence type="ECO:0000256" key="7">
    <source>
        <dbReference type="HAMAP-Rule" id="MF_01322"/>
    </source>
</evidence>
<feature type="binding site" evidence="7">
    <location>
        <position position="909"/>
    </location>
    <ligand>
        <name>Zn(2+)</name>
        <dbReference type="ChEBI" id="CHEBI:29105"/>
        <label>2</label>
    </ligand>
</feature>
<keyword evidence="4 7" id="KW-0479">Metal-binding</keyword>
<comment type="similarity">
    <text evidence="7 8">Belongs to the RNA polymerase beta' chain family.</text>
</comment>
<name>A0A1F5WZE6_9BACT</name>
<keyword evidence="5 7" id="KW-0804">Transcription</keyword>
<comment type="cofactor">
    <cofactor evidence="7">
        <name>Zn(2+)</name>
        <dbReference type="ChEBI" id="CHEBI:29105"/>
    </cofactor>
    <text evidence="7">Binds 2 Zn(2+) ions per subunit.</text>
</comment>
<proteinExistence type="inferred from homology"/>
<feature type="binding site" evidence="7">
    <location>
        <position position="76"/>
    </location>
    <ligand>
        <name>Zn(2+)</name>
        <dbReference type="ChEBI" id="CHEBI:29105"/>
        <label>1</label>
    </ligand>
</feature>
<dbReference type="Pfam" id="PF05000">
    <property type="entry name" value="RNA_pol_Rpb1_4"/>
    <property type="match status" value="1"/>
</dbReference>
<feature type="binding site" evidence="7">
    <location>
        <position position="63"/>
    </location>
    <ligand>
        <name>Zn(2+)</name>
        <dbReference type="ChEBI" id="CHEBI:29105"/>
        <label>1</label>
    </ligand>
</feature>
<dbReference type="GO" id="GO:0000287">
    <property type="term" value="F:magnesium ion binding"/>
    <property type="evidence" value="ECO:0007669"/>
    <property type="project" value="UniProtKB-UniRule"/>
</dbReference>
<feature type="binding site" evidence="7">
    <location>
        <position position="493"/>
    </location>
    <ligand>
        <name>Mg(2+)</name>
        <dbReference type="ChEBI" id="CHEBI:18420"/>
    </ligand>
</feature>
<keyword evidence="7" id="KW-0460">Magnesium</keyword>
<dbReference type="Gene3D" id="1.10.132.30">
    <property type="match status" value="1"/>
</dbReference>
<dbReference type="InterPro" id="IPR007083">
    <property type="entry name" value="RNA_pol_Rpb1_4"/>
</dbReference>
<feature type="binding site" evidence="7">
    <location>
        <position position="899"/>
    </location>
    <ligand>
        <name>Zn(2+)</name>
        <dbReference type="ChEBI" id="CHEBI:29105"/>
        <label>2</label>
    </ligand>
</feature>
<dbReference type="SUPFAM" id="SSF64484">
    <property type="entry name" value="beta and beta-prime subunits of DNA dependent RNA-polymerase"/>
    <property type="match status" value="1"/>
</dbReference>
<dbReference type="Gene3D" id="1.10.40.90">
    <property type="match status" value="1"/>
</dbReference>
<dbReference type="InterPro" id="IPR007080">
    <property type="entry name" value="RNA_pol_Rpb1_1"/>
</dbReference>
<dbReference type="InterPro" id="IPR007066">
    <property type="entry name" value="RNA_pol_Rpb1_3"/>
</dbReference>
<dbReference type="InterPro" id="IPR044893">
    <property type="entry name" value="RNA_pol_Rpb1_clamp_domain"/>
</dbReference>
<keyword evidence="3 7" id="KW-0548">Nucleotidyltransferase</keyword>
<reference evidence="10 11" key="1">
    <citation type="journal article" date="2016" name="Nat. Commun.">
        <title>Thousands of microbial genomes shed light on interconnected biogeochemical processes in an aquifer system.</title>
        <authorList>
            <person name="Anantharaman K."/>
            <person name="Brown C.T."/>
            <person name="Hug L.A."/>
            <person name="Sharon I."/>
            <person name="Castelle C.J."/>
            <person name="Probst A.J."/>
            <person name="Thomas B.C."/>
            <person name="Singh A."/>
            <person name="Wilkins M.J."/>
            <person name="Karaoz U."/>
            <person name="Brodie E.L."/>
            <person name="Williams K.H."/>
            <person name="Hubbard S.S."/>
            <person name="Banfield J.F."/>
        </authorList>
    </citation>
    <scope>NUCLEOTIDE SEQUENCE [LARGE SCALE GENOMIC DNA]</scope>
</reference>
<comment type="caution">
    <text evidence="10">The sequence shown here is derived from an EMBL/GenBank/DDBJ whole genome shotgun (WGS) entry which is preliminary data.</text>
</comment>
<evidence type="ECO:0000256" key="3">
    <source>
        <dbReference type="ARBA" id="ARBA00022695"/>
    </source>
</evidence>
<dbReference type="GO" id="GO:0003899">
    <property type="term" value="F:DNA-directed RNA polymerase activity"/>
    <property type="evidence" value="ECO:0007669"/>
    <property type="project" value="UniProtKB-UniRule"/>
</dbReference>
<dbReference type="GO" id="GO:0008270">
    <property type="term" value="F:zinc ion binding"/>
    <property type="evidence" value="ECO:0007669"/>
    <property type="project" value="UniProtKB-UniRule"/>
</dbReference>
<evidence type="ECO:0000256" key="1">
    <source>
        <dbReference type="ARBA" id="ARBA00022478"/>
    </source>
</evidence>
<dbReference type="HAMAP" id="MF_01322">
    <property type="entry name" value="RNApol_bact_RpoC"/>
    <property type="match status" value="1"/>
</dbReference>
<feature type="binding site" evidence="7">
    <location>
        <position position="906"/>
    </location>
    <ligand>
        <name>Zn(2+)</name>
        <dbReference type="ChEBI" id="CHEBI:29105"/>
        <label>2</label>
    </ligand>
</feature>
<evidence type="ECO:0000256" key="2">
    <source>
        <dbReference type="ARBA" id="ARBA00022679"/>
    </source>
</evidence>
<dbReference type="Gene3D" id="4.10.860.120">
    <property type="entry name" value="RNA polymerase II, clamp domain"/>
    <property type="match status" value="1"/>
</dbReference>
<feature type="binding site" evidence="7">
    <location>
        <position position="61"/>
    </location>
    <ligand>
        <name>Zn(2+)</name>
        <dbReference type="ChEBI" id="CHEBI:29105"/>
        <label>1</label>
    </ligand>
</feature>
<evidence type="ECO:0000256" key="8">
    <source>
        <dbReference type="RuleBase" id="RU004279"/>
    </source>
</evidence>
<dbReference type="Gene3D" id="1.10.150.390">
    <property type="match status" value="1"/>
</dbReference>
<feature type="binding site" evidence="7">
    <location>
        <position position="826"/>
    </location>
    <ligand>
        <name>Zn(2+)</name>
        <dbReference type="ChEBI" id="CHEBI:29105"/>
        <label>2</label>
    </ligand>
</feature>
<dbReference type="PANTHER" id="PTHR19376:SF54">
    <property type="entry name" value="DNA-DIRECTED RNA POLYMERASE SUBUNIT BETA"/>
    <property type="match status" value="1"/>
</dbReference>
<dbReference type="Gene3D" id="1.10.274.100">
    <property type="entry name" value="RNA polymerase Rpb1, domain 3"/>
    <property type="match status" value="2"/>
</dbReference>
<dbReference type="Gene3D" id="2.40.50.100">
    <property type="match status" value="1"/>
</dbReference>
<dbReference type="AlphaFoldDB" id="A0A1F5WZE6"/>
<gene>
    <name evidence="7" type="primary">rpoC</name>
    <name evidence="10" type="ORF">A2930_03170</name>
</gene>
<keyword evidence="1 7" id="KW-0240">DNA-directed RNA polymerase</keyword>
<comment type="catalytic activity">
    <reaction evidence="6 7 8">
        <text>RNA(n) + a ribonucleoside 5'-triphosphate = RNA(n+1) + diphosphate</text>
        <dbReference type="Rhea" id="RHEA:21248"/>
        <dbReference type="Rhea" id="RHEA-COMP:14527"/>
        <dbReference type="Rhea" id="RHEA-COMP:17342"/>
        <dbReference type="ChEBI" id="CHEBI:33019"/>
        <dbReference type="ChEBI" id="CHEBI:61557"/>
        <dbReference type="ChEBI" id="CHEBI:140395"/>
        <dbReference type="EC" id="2.7.7.6"/>
    </reaction>
</comment>
<dbReference type="InterPro" id="IPR012754">
    <property type="entry name" value="DNA-dir_RpoC_beta_prime_bact"/>
</dbReference>
<evidence type="ECO:0000259" key="9">
    <source>
        <dbReference type="SMART" id="SM00663"/>
    </source>
</evidence>
<feature type="binding site" evidence="7">
    <location>
        <position position="79"/>
    </location>
    <ligand>
        <name>Zn(2+)</name>
        <dbReference type="ChEBI" id="CHEBI:29105"/>
        <label>1</label>
    </ligand>
</feature>
<dbReference type="PANTHER" id="PTHR19376">
    <property type="entry name" value="DNA-DIRECTED RNA POLYMERASE"/>
    <property type="match status" value="1"/>
</dbReference>
<dbReference type="InterPro" id="IPR038120">
    <property type="entry name" value="Rpb1_funnel_sf"/>
</dbReference>
<protein>
    <recommendedName>
        <fullName evidence="7">DNA-directed RNA polymerase subunit beta'</fullName>
        <shortName evidence="7">RNAP subunit beta'</shortName>
        <ecNumber evidence="7">2.7.7.6</ecNumber>
    </recommendedName>
    <alternativeName>
        <fullName evidence="7">RNA polymerase subunit beta'</fullName>
    </alternativeName>
    <alternativeName>
        <fullName evidence="7">Transcriptase subunit beta'</fullName>
    </alternativeName>
</protein>
<dbReference type="Gene3D" id="2.40.40.20">
    <property type="match status" value="1"/>
</dbReference>
<dbReference type="InterPro" id="IPR000722">
    <property type="entry name" value="RNA_pol_asu"/>
</dbReference>
<dbReference type="Proteomes" id="UP000178114">
    <property type="component" value="Unassembled WGS sequence"/>
</dbReference>
<dbReference type="Pfam" id="PF04983">
    <property type="entry name" value="RNA_pol_Rpb1_3"/>
    <property type="match status" value="1"/>
</dbReference>
<dbReference type="CDD" id="cd02655">
    <property type="entry name" value="RNAP_beta'_C"/>
    <property type="match status" value="1"/>
</dbReference>
<organism evidence="10 11">
    <name type="scientific">Candidatus Giovannonibacteria bacterium RIFCSPLOWO2_01_FULL_45_34</name>
    <dbReference type="NCBI Taxonomy" id="1798351"/>
    <lineage>
        <taxon>Bacteria</taxon>
        <taxon>Candidatus Giovannoniibacteriota</taxon>
    </lineage>
</organism>
<dbReference type="Gene3D" id="1.10.1790.20">
    <property type="match status" value="1"/>
</dbReference>
<dbReference type="Pfam" id="PF04998">
    <property type="entry name" value="RNA_pol_Rpb1_5"/>
    <property type="match status" value="1"/>
</dbReference>
<feature type="binding site" evidence="7">
    <location>
        <position position="497"/>
    </location>
    <ligand>
        <name>Mg(2+)</name>
        <dbReference type="ChEBI" id="CHEBI:18420"/>
    </ligand>
</feature>
<dbReference type="InterPro" id="IPR045867">
    <property type="entry name" value="DNA-dir_RpoC_beta_prime"/>
</dbReference>
<feature type="domain" description="RNA polymerase N-terminal" evidence="9">
    <location>
        <begin position="264"/>
        <end position="547"/>
    </location>
</feature>
<dbReference type="GO" id="GO:0006351">
    <property type="term" value="P:DNA-templated transcription"/>
    <property type="evidence" value="ECO:0007669"/>
    <property type="project" value="UniProtKB-UniRule"/>
</dbReference>
<keyword evidence="2 7" id="KW-0808">Transferase</keyword>
<evidence type="ECO:0000313" key="10">
    <source>
        <dbReference type="EMBL" id="OGF80973.1"/>
    </source>
</evidence>
<dbReference type="InterPro" id="IPR042102">
    <property type="entry name" value="RNA_pol_Rpb1_3_sf"/>
</dbReference>
<dbReference type="Pfam" id="PF00623">
    <property type="entry name" value="RNA_pol_Rpb1_2"/>
    <property type="match status" value="2"/>
</dbReference>
<evidence type="ECO:0000256" key="5">
    <source>
        <dbReference type="ARBA" id="ARBA00023163"/>
    </source>
</evidence>
<dbReference type="NCBIfam" id="TIGR02386">
    <property type="entry name" value="rpoC_TIGR"/>
    <property type="match status" value="1"/>
</dbReference>
<comment type="function">
    <text evidence="7 8">DNA-dependent RNA polymerase catalyzes the transcription of DNA into RNA using the four ribonucleoside triphosphates as substrates.</text>
</comment>
<dbReference type="STRING" id="1798351.A2930_03170"/>
<evidence type="ECO:0000256" key="4">
    <source>
        <dbReference type="ARBA" id="ARBA00022723"/>
    </source>
</evidence>
<evidence type="ECO:0000256" key="6">
    <source>
        <dbReference type="ARBA" id="ARBA00048552"/>
    </source>
</evidence>
<accession>A0A1F5WZE6</accession>
<dbReference type="GO" id="GO:0000428">
    <property type="term" value="C:DNA-directed RNA polymerase complex"/>
    <property type="evidence" value="ECO:0007669"/>
    <property type="project" value="UniProtKB-KW"/>
</dbReference>
<keyword evidence="7" id="KW-0862">Zinc</keyword>
<comment type="subunit">
    <text evidence="7">The RNAP catalytic core consists of 2 alpha, 1 beta, 1 beta' and 1 omega subunit. When a sigma factor is associated with the core the holoenzyme is formed, which can initiate transcription.</text>
</comment>
<dbReference type="InterPro" id="IPR006592">
    <property type="entry name" value="RNA_pol_N"/>
</dbReference>
<dbReference type="EMBL" id="MFID01000021">
    <property type="protein sequence ID" value="OGF80973.1"/>
    <property type="molecule type" value="Genomic_DNA"/>
</dbReference>
<comment type="cofactor">
    <cofactor evidence="7">
        <name>Mg(2+)</name>
        <dbReference type="ChEBI" id="CHEBI:18420"/>
    </cofactor>
    <text evidence="7">Binds 1 Mg(2+) ion per subunit.</text>
</comment>
<feature type="binding site" evidence="7">
    <location>
        <position position="495"/>
    </location>
    <ligand>
        <name>Mg(2+)</name>
        <dbReference type="ChEBI" id="CHEBI:18420"/>
    </ligand>
</feature>